<sequence length="901" mass="99427">MNSSRLETFQRSWKEQWGIMVGRHYDEREDYRNETETKKKDAIESARVELEILRNKATCRAEYDDEASKIKEARDAALASIERQYKKCLRIIEEAQRKEQASHDKARDEALAARSFMDDDSPSSPAAVTANDPGTVKRGDAASTSRTPESKSPGSLDSRIPRAEDNIPAAAPPREQDQSETSEKGFSTSIQREFAADGEERCIFRYKTKNRKALQEALESRARRPLHIDTSVGPLRTPVSVTSTTGDELGASRTITFGEVYQNGHAQHKDTIVEFPPNSRQWYILKCEEHDIRFGQRPIAGAAKHLNGQPHGGLPRSHALAIKILGYRVIDCNERLAQLNNKVVSDAFADGYKPLSNRHPASRMVKPKRNYNKRTKNATQGASDSVEYGLETPAVSQGKGTASKPAAGRNSSSSPLQKWHKTGRKSPKEIITNPKAFHIYNCFWNPERRVYPAMILGWDDQKPGGLEKNLAATGLLDEESTPPDCYVYKDTDDPTDAAIIGWSSGFEDGGPRIEERRFPVMFFLLPEPRSGSLTTPLVSPITEADECSDDSDTESSVRSSVSNVTEKELLDMQDTAGEIDGDSDYAGSGVDSTVDSTLEDEYDSWEQPEGDGKPWAFYVLRNAECTKTGPVTPSRGAEPKNTEATLPSSENVRMARSSSVHECSQRNGFSAIEGPVSVVHTAQTSGQNNAERGFSPASRVSTDRIYTSSQFTTDLKEGPKGAKRARSEEKTGMNVGMPGQDNVKKAKLGTPDNQVAIPVVGERAPTPMSPAIHTLLSRASPRPAAFELSTYSKGRYSWNRESEASSIKLYYGEGDRTVSTVDELLKIAIDPTTLRGFVREEIFGSNGNSMMTLLAKDLEDAPVKVVFDRARGSKADIGKIQVRSFIRWLRSVNPAIQLLEG</sequence>
<feature type="region of interest" description="Disordered" evidence="1">
    <location>
        <begin position="350"/>
        <end position="427"/>
    </location>
</feature>
<dbReference type="AlphaFoldDB" id="A0A439D6S7"/>
<accession>A0A439D6S7</accession>
<reference evidence="2 3" key="1">
    <citation type="submission" date="2018-12" db="EMBL/GenBank/DDBJ databases">
        <title>Draft genome sequence of Xylaria grammica IHI A82.</title>
        <authorList>
            <person name="Buettner E."/>
            <person name="Kellner H."/>
        </authorList>
    </citation>
    <scope>NUCLEOTIDE SEQUENCE [LARGE SCALE GENOMIC DNA]</scope>
    <source>
        <strain evidence="2 3">IHI A82</strain>
    </source>
</reference>
<feature type="region of interest" description="Disordered" evidence="1">
    <location>
        <begin position="542"/>
        <end position="609"/>
    </location>
</feature>
<gene>
    <name evidence="2" type="ORF">EKO27_g4995</name>
</gene>
<feature type="compositionally biased region" description="Basic and acidic residues" evidence="1">
    <location>
        <begin position="714"/>
        <end position="731"/>
    </location>
</feature>
<feature type="region of interest" description="Disordered" evidence="1">
    <location>
        <begin position="628"/>
        <end position="649"/>
    </location>
</feature>
<name>A0A439D6S7_9PEZI</name>
<feature type="region of interest" description="Disordered" evidence="1">
    <location>
        <begin position="710"/>
        <end position="742"/>
    </location>
</feature>
<feature type="compositionally biased region" description="Low complexity" evidence="1">
    <location>
        <begin position="554"/>
        <end position="564"/>
    </location>
</feature>
<feature type="compositionally biased region" description="Acidic residues" evidence="1">
    <location>
        <begin position="543"/>
        <end position="553"/>
    </location>
</feature>
<dbReference type="EMBL" id="RYZI01000127">
    <property type="protein sequence ID" value="RWA10100.1"/>
    <property type="molecule type" value="Genomic_DNA"/>
</dbReference>
<feature type="compositionally biased region" description="Basic residues" evidence="1">
    <location>
        <begin position="365"/>
        <end position="376"/>
    </location>
</feature>
<feature type="compositionally biased region" description="Basic and acidic residues" evidence="1">
    <location>
        <begin position="174"/>
        <end position="183"/>
    </location>
</feature>
<dbReference type="Proteomes" id="UP000286045">
    <property type="component" value="Unassembled WGS sequence"/>
</dbReference>
<protein>
    <submittedName>
        <fullName evidence="2">Uncharacterized protein</fullName>
    </submittedName>
</protein>
<feature type="compositionally biased region" description="Polar residues" evidence="1">
    <location>
        <begin position="142"/>
        <end position="155"/>
    </location>
</feature>
<proteinExistence type="predicted"/>
<dbReference type="STRING" id="363999.A0A439D6S7"/>
<keyword evidence="3" id="KW-1185">Reference proteome</keyword>
<evidence type="ECO:0000256" key="1">
    <source>
        <dbReference type="SAM" id="MobiDB-lite"/>
    </source>
</evidence>
<evidence type="ECO:0000313" key="2">
    <source>
        <dbReference type="EMBL" id="RWA10100.1"/>
    </source>
</evidence>
<feature type="region of interest" description="Disordered" evidence="1">
    <location>
        <begin position="115"/>
        <end position="192"/>
    </location>
</feature>
<comment type="caution">
    <text evidence="2">The sequence shown here is derived from an EMBL/GenBank/DDBJ whole genome shotgun (WGS) entry which is preliminary data.</text>
</comment>
<evidence type="ECO:0000313" key="3">
    <source>
        <dbReference type="Proteomes" id="UP000286045"/>
    </source>
</evidence>
<feature type="compositionally biased region" description="Acidic residues" evidence="1">
    <location>
        <begin position="597"/>
        <end position="609"/>
    </location>
</feature>
<organism evidence="2 3">
    <name type="scientific">Xylaria grammica</name>
    <dbReference type="NCBI Taxonomy" id="363999"/>
    <lineage>
        <taxon>Eukaryota</taxon>
        <taxon>Fungi</taxon>
        <taxon>Dikarya</taxon>
        <taxon>Ascomycota</taxon>
        <taxon>Pezizomycotina</taxon>
        <taxon>Sordariomycetes</taxon>
        <taxon>Xylariomycetidae</taxon>
        <taxon>Xylariales</taxon>
        <taxon>Xylariaceae</taxon>
        <taxon>Xylaria</taxon>
    </lineage>
</organism>